<dbReference type="EMBL" id="CAJVPU010002582">
    <property type="protein sequence ID" value="CAG8503674.1"/>
    <property type="molecule type" value="Genomic_DNA"/>
</dbReference>
<evidence type="ECO:0000313" key="1">
    <source>
        <dbReference type="EMBL" id="CAG8503674.1"/>
    </source>
</evidence>
<evidence type="ECO:0000313" key="2">
    <source>
        <dbReference type="Proteomes" id="UP000789702"/>
    </source>
</evidence>
<sequence>MEKFELFANPITRSNSPDSETRSTSAKSNNKNSNMPTIKKTKVWSYFEEKKIIESIQNLDKQKVNIEVTYAICQILNNLDKEHCNIRLKTSSGSTSSLITHLLSAHGITQNRPGLSGPDSDNSKRHQAETALCNKYNKIKSFYKASTSSDKSFSPCEDQDKQERQLQIYQKTFFKIVFIQDTSKKLNDELDNYLSLPEIHYKSDPFNW</sequence>
<organism evidence="1 2">
    <name type="scientific">Dentiscutata heterogama</name>
    <dbReference type="NCBI Taxonomy" id="1316150"/>
    <lineage>
        <taxon>Eukaryota</taxon>
        <taxon>Fungi</taxon>
        <taxon>Fungi incertae sedis</taxon>
        <taxon>Mucoromycota</taxon>
        <taxon>Glomeromycotina</taxon>
        <taxon>Glomeromycetes</taxon>
        <taxon>Diversisporales</taxon>
        <taxon>Gigasporaceae</taxon>
        <taxon>Dentiscutata</taxon>
    </lineage>
</organism>
<name>A0ACA9L0C3_9GLOM</name>
<accession>A0ACA9L0C3</accession>
<reference evidence="1" key="1">
    <citation type="submission" date="2021-06" db="EMBL/GenBank/DDBJ databases">
        <authorList>
            <person name="Kallberg Y."/>
            <person name="Tangrot J."/>
            <person name="Rosling A."/>
        </authorList>
    </citation>
    <scope>NUCLEOTIDE SEQUENCE</scope>
    <source>
        <strain evidence="1">IL203A</strain>
    </source>
</reference>
<dbReference type="Proteomes" id="UP000789702">
    <property type="component" value="Unassembled WGS sequence"/>
</dbReference>
<protein>
    <submittedName>
        <fullName evidence="1">11182_t:CDS:1</fullName>
    </submittedName>
</protein>
<proteinExistence type="predicted"/>
<gene>
    <name evidence="1" type="ORF">DHETER_LOCUS3124</name>
</gene>
<keyword evidence="2" id="KW-1185">Reference proteome</keyword>
<comment type="caution">
    <text evidence="1">The sequence shown here is derived from an EMBL/GenBank/DDBJ whole genome shotgun (WGS) entry which is preliminary data.</text>
</comment>